<dbReference type="Gene3D" id="3.30.40.10">
    <property type="entry name" value="Zinc/RING finger domain, C3HC4 (zinc finger)"/>
    <property type="match status" value="1"/>
</dbReference>
<feature type="domain" description="RING-type" evidence="5">
    <location>
        <begin position="167"/>
        <end position="209"/>
    </location>
</feature>
<proteinExistence type="predicted"/>
<dbReference type="EMBL" id="CM022219">
    <property type="protein sequence ID" value="KAF7039776.1"/>
    <property type="molecule type" value="Genomic_DNA"/>
</dbReference>
<keyword evidence="3" id="KW-0862">Zinc</keyword>
<evidence type="ECO:0000313" key="6">
    <source>
        <dbReference type="EMBL" id="KAF7039776.1"/>
    </source>
</evidence>
<dbReference type="OrthoDB" id="590840at2759"/>
<evidence type="ECO:0000259" key="5">
    <source>
        <dbReference type="PROSITE" id="PS50089"/>
    </source>
</evidence>
<dbReference type="Pfam" id="PF13639">
    <property type="entry name" value="zf-RING_2"/>
    <property type="match status" value="1"/>
</dbReference>
<dbReference type="PROSITE" id="PS50089">
    <property type="entry name" value="ZF_RING_2"/>
    <property type="match status" value="1"/>
</dbReference>
<evidence type="ECO:0000256" key="1">
    <source>
        <dbReference type="ARBA" id="ARBA00022723"/>
    </source>
</evidence>
<dbReference type="GO" id="GO:0008270">
    <property type="term" value="F:zinc ion binding"/>
    <property type="evidence" value="ECO:0007669"/>
    <property type="project" value="UniProtKB-KW"/>
</dbReference>
<feature type="non-terminal residue" evidence="6">
    <location>
        <position position="1"/>
    </location>
</feature>
<protein>
    <recommendedName>
        <fullName evidence="5">RING-type domain-containing protein</fullName>
    </recommendedName>
</protein>
<gene>
    <name evidence="6" type="ORF">CFC21_049723</name>
</gene>
<dbReference type="InterPro" id="IPR011016">
    <property type="entry name" value="Znf_RING-CH"/>
</dbReference>
<organism evidence="6">
    <name type="scientific">Triticum aestivum</name>
    <name type="common">Wheat</name>
    <dbReference type="NCBI Taxonomy" id="4565"/>
    <lineage>
        <taxon>Eukaryota</taxon>
        <taxon>Viridiplantae</taxon>
        <taxon>Streptophyta</taxon>
        <taxon>Embryophyta</taxon>
        <taxon>Tracheophyta</taxon>
        <taxon>Spermatophyta</taxon>
        <taxon>Magnoliopsida</taxon>
        <taxon>Liliopsida</taxon>
        <taxon>Poales</taxon>
        <taxon>Poaceae</taxon>
        <taxon>BOP clade</taxon>
        <taxon>Pooideae</taxon>
        <taxon>Triticodae</taxon>
        <taxon>Triticeae</taxon>
        <taxon>Triticinae</taxon>
        <taxon>Triticum</taxon>
    </lineage>
</organism>
<dbReference type="PANTHER" id="PTHR22765:SF434">
    <property type="entry name" value="GB|AAD18119.1-RELATED"/>
    <property type="match status" value="1"/>
</dbReference>
<sequence length="223" mass="24888">GPVVVRQVEATTICFSEDPAPANTGYLFAVMVTCYVKRSLDFRGHGQRPYVLEQEYIEEGGDTATTFLVRDLSTLRSDGACRWALRGMLAELSQVRALDLPEDEWDAVVPADVVPQIVRLARGDDASYGFTFCFAMEVNWRFIHGELALLMACKEWELGGSKRADDCPICLDGLELEGQPAVELPCKHPFHSQCISTWFSKETTCPMCRGDVRLCALPEFLNL</sequence>
<dbReference type="PANTHER" id="PTHR22765">
    <property type="entry name" value="RING FINGER AND PROTEASE ASSOCIATED DOMAIN-CONTAINING"/>
    <property type="match status" value="1"/>
</dbReference>
<keyword evidence="1" id="KW-0479">Metal-binding</keyword>
<reference evidence="6" key="2">
    <citation type="submission" date="2020-03" db="EMBL/GenBank/DDBJ databases">
        <title>The second near-complete assembly of the hexaploid bread wheat (Triticum aestivum) genome.</title>
        <authorList>
            <person name="Zimin A.V."/>
            <person name="Puiu D."/>
            <person name="Shumante A."/>
            <person name="Alonge M."/>
            <person name="Salzberg S.L."/>
        </authorList>
    </citation>
    <scope>NUCLEOTIDE SEQUENCE</scope>
    <source>
        <tissue evidence="6">Leaf</tissue>
    </source>
</reference>
<dbReference type="SUPFAM" id="SSF57850">
    <property type="entry name" value="RING/U-box"/>
    <property type="match status" value="1"/>
</dbReference>
<dbReference type="InterPro" id="IPR013083">
    <property type="entry name" value="Znf_RING/FYVE/PHD"/>
</dbReference>
<dbReference type="Proteomes" id="UP000815260">
    <property type="component" value="Chromosome 3D"/>
</dbReference>
<name>A0A9R1K3Q4_WHEAT</name>
<evidence type="ECO:0000256" key="3">
    <source>
        <dbReference type="ARBA" id="ARBA00022833"/>
    </source>
</evidence>
<dbReference type="SMART" id="SM00744">
    <property type="entry name" value="RINGv"/>
    <property type="match status" value="1"/>
</dbReference>
<accession>A0A9R1K3Q4</accession>
<dbReference type="InterPro" id="IPR051826">
    <property type="entry name" value="E3_ubiquitin-ligase_domain"/>
</dbReference>
<evidence type="ECO:0000256" key="2">
    <source>
        <dbReference type="ARBA" id="ARBA00022771"/>
    </source>
</evidence>
<dbReference type="SMART" id="SM00184">
    <property type="entry name" value="RING"/>
    <property type="match status" value="1"/>
</dbReference>
<keyword evidence="2 4" id="KW-0863">Zinc-finger</keyword>
<dbReference type="InterPro" id="IPR001841">
    <property type="entry name" value="Znf_RING"/>
</dbReference>
<dbReference type="AlphaFoldDB" id="A0A9R1K3Q4"/>
<comment type="caution">
    <text evidence="6">The sequence shown here is derived from an EMBL/GenBank/DDBJ whole genome shotgun (WGS) entry which is preliminary data.</text>
</comment>
<evidence type="ECO:0000256" key="4">
    <source>
        <dbReference type="PROSITE-ProRule" id="PRU00175"/>
    </source>
</evidence>
<reference evidence="6" key="1">
    <citation type="journal article" date="2017" name="Gigascience">
        <title>The first near-complete assembly of the hexaploid bread wheat genome, Triticum aestivum.</title>
        <authorList>
            <person name="Zimin A.V."/>
            <person name="Puiu D."/>
            <person name="Hall R."/>
            <person name="Kingan S."/>
            <person name="Clavijo B.J."/>
            <person name="Salzberg S.L."/>
        </authorList>
    </citation>
    <scope>NUCLEOTIDE SEQUENCE</scope>
    <source>
        <tissue evidence="6">Leaf</tissue>
    </source>
</reference>